<dbReference type="EMBL" id="BART01033105">
    <property type="protein sequence ID" value="GAH17307.1"/>
    <property type="molecule type" value="Genomic_DNA"/>
</dbReference>
<dbReference type="AlphaFoldDB" id="X1DAM7"/>
<proteinExistence type="predicted"/>
<gene>
    <name evidence="1" type="ORF">S01H4_57004</name>
</gene>
<protein>
    <submittedName>
        <fullName evidence="1">Uncharacterized protein</fullName>
    </submittedName>
</protein>
<evidence type="ECO:0000313" key="1">
    <source>
        <dbReference type="EMBL" id="GAH17307.1"/>
    </source>
</evidence>
<organism evidence="1">
    <name type="scientific">marine sediment metagenome</name>
    <dbReference type="NCBI Taxonomy" id="412755"/>
    <lineage>
        <taxon>unclassified sequences</taxon>
        <taxon>metagenomes</taxon>
        <taxon>ecological metagenomes</taxon>
    </lineage>
</organism>
<reference evidence="1" key="1">
    <citation type="journal article" date="2014" name="Front. Microbiol.">
        <title>High frequency of phylogenetically diverse reductive dehalogenase-homologous genes in deep subseafloor sedimentary metagenomes.</title>
        <authorList>
            <person name="Kawai M."/>
            <person name="Futagami T."/>
            <person name="Toyoda A."/>
            <person name="Takaki Y."/>
            <person name="Nishi S."/>
            <person name="Hori S."/>
            <person name="Arai W."/>
            <person name="Tsubouchi T."/>
            <person name="Morono Y."/>
            <person name="Uchiyama I."/>
            <person name="Ito T."/>
            <person name="Fujiyama A."/>
            <person name="Inagaki F."/>
            <person name="Takami H."/>
        </authorList>
    </citation>
    <scope>NUCLEOTIDE SEQUENCE</scope>
    <source>
        <strain evidence="1">Expedition CK06-06</strain>
    </source>
</reference>
<sequence>MDENEAFEYVKSTLKKEKITPYHSDELEIVKSIGACISCPSYNVFRDFFKLYSFVIAKHIVGMKWIKS</sequence>
<comment type="caution">
    <text evidence="1">The sequence shown here is derived from an EMBL/GenBank/DDBJ whole genome shotgun (WGS) entry which is preliminary data.</text>
</comment>
<name>X1DAM7_9ZZZZ</name>
<accession>X1DAM7</accession>